<dbReference type="PROSITE" id="PS00523">
    <property type="entry name" value="SULFATASE_1"/>
    <property type="match status" value="1"/>
</dbReference>
<feature type="chain" id="PRO_5030777057" evidence="5">
    <location>
        <begin position="21"/>
        <end position="460"/>
    </location>
</feature>
<dbReference type="RefSeq" id="WP_169654653.1">
    <property type="nucleotide sequence ID" value="NZ_JABANE010000004.1"/>
</dbReference>
<sequence length="460" mass="51806">MNNKIFFSVILLFFSLNLQAQNSQKPNIIVLLSDDMGYSDLGCYGSTKIKTPQLDKMASEGILFTDFYVAAPSCGPSRAGFLTGNHPSRIGMEDNIHPQDKRGLNPKEQTIATLLKQNGYETALFGKWHQGNYPEHSPNAHGFKEYYGTPYSHDMWPFNPDAEKVQPPLPIFNNQEIVDYNPSVNQLTQMVTDKAIDFIDRKKDQPFFLYVAYNMPHVPVGSSDQFKGKSEYGPYGDAVMEIDASVGKILETLKKYKIDENTIVMYFTDNGPWLAYGNHAGNSMNFREGKKTTFEGGMRSPFIVRMPGTIPAGNKSEEIISALDILPTVLEMSNTKGPMQPLDGKSILPLLKNEKGAKSPHDALFYTLGNEVQAVRMGKWKLHIPHKYRHVEVVGNDGLRGIQNHDDYFIDLALFDLEKDVGERNNLAEKYPEKVKEMQKAIVKFGKALRSSKRNAYVVE</sequence>
<dbReference type="PANTHER" id="PTHR42693">
    <property type="entry name" value="ARYLSULFATASE FAMILY MEMBER"/>
    <property type="match status" value="1"/>
</dbReference>
<dbReference type="InterPro" id="IPR000917">
    <property type="entry name" value="Sulfatase_N"/>
</dbReference>
<dbReference type="CDD" id="cd16026">
    <property type="entry name" value="GALNS_like"/>
    <property type="match status" value="1"/>
</dbReference>
<evidence type="ECO:0000256" key="1">
    <source>
        <dbReference type="ARBA" id="ARBA00008779"/>
    </source>
</evidence>
<evidence type="ECO:0000256" key="5">
    <source>
        <dbReference type="SAM" id="SignalP"/>
    </source>
</evidence>
<dbReference type="InterPro" id="IPR050738">
    <property type="entry name" value="Sulfatase"/>
</dbReference>
<dbReference type="EMBL" id="JABANE010000004">
    <property type="protein sequence ID" value="NME66812.1"/>
    <property type="molecule type" value="Genomic_DNA"/>
</dbReference>
<dbReference type="PANTHER" id="PTHR42693:SF53">
    <property type="entry name" value="ENDO-4-O-SULFATASE"/>
    <property type="match status" value="1"/>
</dbReference>
<dbReference type="SUPFAM" id="SSF53649">
    <property type="entry name" value="Alkaline phosphatase-like"/>
    <property type="match status" value="1"/>
</dbReference>
<name>A0A7X9RT52_9BACT</name>
<accession>A0A7X9RT52</accession>
<evidence type="ECO:0000256" key="4">
    <source>
        <dbReference type="ARBA" id="ARBA00022837"/>
    </source>
</evidence>
<dbReference type="InterPro" id="IPR017850">
    <property type="entry name" value="Alkaline_phosphatase_core_sf"/>
</dbReference>
<keyword evidence="3" id="KW-0378">Hydrolase</keyword>
<dbReference type="Pfam" id="PF14707">
    <property type="entry name" value="Sulfatase_C"/>
    <property type="match status" value="1"/>
</dbReference>
<keyword evidence="5" id="KW-0732">Signal</keyword>
<evidence type="ECO:0000313" key="8">
    <source>
        <dbReference type="Proteomes" id="UP000576082"/>
    </source>
</evidence>
<evidence type="ECO:0000259" key="6">
    <source>
        <dbReference type="Pfam" id="PF00884"/>
    </source>
</evidence>
<keyword evidence="4" id="KW-0106">Calcium</keyword>
<dbReference type="GO" id="GO:0004065">
    <property type="term" value="F:arylsulfatase activity"/>
    <property type="evidence" value="ECO:0007669"/>
    <property type="project" value="TreeGrafter"/>
</dbReference>
<evidence type="ECO:0000256" key="3">
    <source>
        <dbReference type="ARBA" id="ARBA00022801"/>
    </source>
</evidence>
<dbReference type="Pfam" id="PF00884">
    <property type="entry name" value="Sulfatase"/>
    <property type="match status" value="1"/>
</dbReference>
<keyword evidence="8" id="KW-1185">Reference proteome</keyword>
<dbReference type="AlphaFoldDB" id="A0A7X9RT52"/>
<organism evidence="7 8">
    <name type="scientific">Flammeovirga aprica JL-4</name>
    <dbReference type="NCBI Taxonomy" id="694437"/>
    <lineage>
        <taxon>Bacteria</taxon>
        <taxon>Pseudomonadati</taxon>
        <taxon>Bacteroidota</taxon>
        <taxon>Cytophagia</taxon>
        <taxon>Cytophagales</taxon>
        <taxon>Flammeovirgaceae</taxon>
        <taxon>Flammeovirga</taxon>
    </lineage>
</organism>
<evidence type="ECO:0000313" key="7">
    <source>
        <dbReference type="EMBL" id="NME66812.1"/>
    </source>
</evidence>
<feature type="signal peptide" evidence="5">
    <location>
        <begin position="1"/>
        <end position="20"/>
    </location>
</feature>
<dbReference type="Gene3D" id="3.30.1120.10">
    <property type="match status" value="1"/>
</dbReference>
<dbReference type="GO" id="GO:0046872">
    <property type="term" value="F:metal ion binding"/>
    <property type="evidence" value="ECO:0007669"/>
    <property type="project" value="UniProtKB-KW"/>
</dbReference>
<protein>
    <submittedName>
        <fullName evidence="7">Sulfatase</fullName>
    </submittedName>
</protein>
<evidence type="ECO:0000256" key="2">
    <source>
        <dbReference type="ARBA" id="ARBA00022723"/>
    </source>
</evidence>
<dbReference type="Proteomes" id="UP000576082">
    <property type="component" value="Unassembled WGS sequence"/>
</dbReference>
<comment type="caution">
    <text evidence="7">The sequence shown here is derived from an EMBL/GenBank/DDBJ whole genome shotgun (WGS) entry which is preliminary data.</text>
</comment>
<dbReference type="Gene3D" id="3.40.720.10">
    <property type="entry name" value="Alkaline Phosphatase, subunit A"/>
    <property type="match status" value="1"/>
</dbReference>
<gene>
    <name evidence="7" type="ORF">HHU12_02435</name>
</gene>
<proteinExistence type="inferred from homology"/>
<comment type="similarity">
    <text evidence="1">Belongs to the sulfatase family.</text>
</comment>
<dbReference type="InterPro" id="IPR024607">
    <property type="entry name" value="Sulfatase_CS"/>
</dbReference>
<keyword evidence="2" id="KW-0479">Metal-binding</keyword>
<feature type="domain" description="Sulfatase N-terminal" evidence="6">
    <location>
        <begin position="26"/>
        <end position="332"/>
    </location>
</feature>
<reference evidence="7 8" key="1">
    <citation type="submission" date="2020-04" db="EMBL/GenBank/DDBJ databases">
        <title>Flammeovirga sp. SR4, a novel species isolated from seawater.</title>
        <authorList>
            <person name="Wang X."/>
        </authorList>
    </citation>
    <scope>NUCLEOTIDE SEQUENCE [LARGE SCALE GENOMIC DNA]</scope>
    <source>
        <strain evidence="7 8">ATCC 23126</strain>
    </source>
</reference>